<proteinExistence type="predicted"/>
<accession>A0AAW3DF54</accession>
<protein>
    <submittedName>
        <fullName evidence="3">Nuclear pore membrane glycoprotein 210</fullName>
    </submittedName>
</protein>
<gene>
    <name evidence="3" type="ORF">N339_03377</name>
</gene>
<dbReference type="Pfam" id="PF22959">
    <property type="entry name" value="Ig_NUP210_15th"/>
    <property type="match status" value="1"/>
</dbReference>
<dbReference type="InterPro" id="IPR057586">
    <property type="entry name" value="Ig_NUP210_16th"/>
</dbReference>
<feature type="domain" description="NUP210 Ig-like" evidence="2">
    <location>
        <begin position="49"/>
        <end position="124"/>
    </location>
</feature>
<dbReference type="EMBL" id="JMFR01012158">
    <property type="protein sequence ID" value="KFU97240.1"/>
    <property type="molecule type" value="Genomic_DNA"/>
</dbReference>
<organism evidence="3 4">
    <name type="scientific">Pterocles gutturalis</name>
    <name type="common">yellow-throated sandgrouse</name>
    <dbReference type="NCBI Taxonomy" id="240206"/>
    <lineage>
        <taxon>Eukaryota</taxon>
        <taxon>Metazoa</taxon>
        <taxon>Chordata</taxon>
        <taxon>Craniata</taxon>
        <taxon>Vertebrata</taxon>
        <taxon>Euteleostomi</taxon>
        <taxon>Archelosauria</taxon>
        <taxon>Archosauria</taxon>
        <taxon>Dinosauria</taxon>
        <taxon>Saurischia</taxon>
        <taxon>Theropoda</taxon>
        <taxon>Coelurosauria</taxon>
        <taxon>Aves</taxon>
        <taxon>Neognathae</taxon>
        <taxon>Neoaves</taxon>
        <taxon>Columbimorphae</taxon>
        <taxon>Pterocliformes</taxon>
        <taxon>Pteroclidae</taxon>
        <taxon>Pterocles</taxon>
    </lineage>
</organism>
<dbReference type="Pfam" id="PF25354">
    <property type="entry name" value="Ig_NUP210_16th"/>
    <property type="match status" value="1"/>
</dbReference>
<evidence type="ECO:0000313" key="3">
    <source>
        <dbReference type="EMBL" id="KFU97240.1"/>
    </source>
</evidence>
<dbReference type="Proteomes" id="UP000053149">
    <property type="component" value="Unassembled WGS sequence"/>
</dbReference>
<dbReference type="InterPro" id="IPR055094">
    <property type="entry name" value="NUP210_Ig15"/>
</dbReference>
<dbReference type="InterPro" id="IPR045197">
    <property type="entry name" value="NUP210-like"/>
</dbReference>
<dbReference type="AlphaFoldDB" id="A0AAW3DF54"/>
<dbReference type="PANTHER" id="PTHR23019">
    <property type="entry name" value="NUCLEAR PORE MEMBRANE GLYCOPROTEIN GP210-RELATED"/>
    <property type="match status" value="1"/>
</dbReference>
<evidence type="ECO:0000259" key="2">
    <source>
        <dbReference type="Pfam" id="PF25354"/>
    </source>
</evidence>
<reference evidence="3 4" key="1">
    <citation type="journal article" date="2014" name="Science">
        <title>Comparative genomics reveals insights into avian genome evolution and adaptation.</title>
        <authorList>
            <consortium name="Avian Genome Consortium"/>
            <person name="Zhang G."/>
            <person name="Li C."/>
            <person name="Li Q."/>
            <person name="Li B."/>
            <person name="Larkin D.M."/>
            <person name="Lee C."/>
            <person name="Storz J.F."/>
            <person name="Antunes A."/>
            <person name="Greenwold M.J."/>
            <person name="Meredith R.W."/>
            <person name="Odeen A."/>
            <person name="Cui J."/>
            <person name="Zhou Q."/>
            <person name="Xu L."/>
            <person name="Pan H."/>
            <person name="Wang Z."/>
            <person name="Jin L."/>
            <person name="Zhang P."/>
            <person name="Hu H."/>
            <person name="Yang W."/>
            <person name="Hu J."/>
            <person name="Xiao J."/>
            <person name="Yang Z."/>
            <person name="Liu Y."/>
            <person name="Xie Q."/>
            <person name="Yu H."/>
            <person name="Lian J."/>
            <person name="Wen P."/>
            <person name="Zhang F."/>
            <person name="Li H."/>
            <person name="Zeng Y."/>
            <person name="Xiong Z."/>
            <person name="Liu S."/>
            <person name="Zhou L."/>
            <person name="Huang Z."/>
            <person name="An N."/>
            <person name="Wang J."/>
            <person name="Zheng Q."/>
            <person name="Xiong Y."/>
            <person name="Wang G."/>
            <person name="Wang B."/>
            <person name="Wang J."/>
            <person name="Fan Y."/>
            <person name="da Fonseca R.R."/>
            <person name="Alfaro-Nunez A."/>
            <person name="Schubert M."/>
            <person name="Orlando L."/>
            <person name="Mourier T."/>
            <person name="Howard J.T."/>
            <person name="Ganapathy G."/>
            <person name="Pfenning A."/>
            <person name="Whitney O."/>
            <person name="Rivas M.V."/>
            <person name="Hara E."/>
            <person name="Smith J."/>
            <person name="Farre M."/>
            <person name="Narayan J."/>
            <person name="Slavov G."/>
            <person name="Romanov M.N."/>
            <person name="Borges R."/>
            <person name="Machado J.P."/>
            <person name="Khan I."/>
            <person name="Springer M.S."/>
            <person name="Gatesy J."/>
            <person name="Hoffmann F.G."/>
            <person name="Opazo J.C."/>
            <person name="Hastad O."/>
            <person name="Sawyer R.H."/>
            <person name="Kim H."/>
            <person name="Kim K.W."/>
            <person name="Kim H.J."/>
            <person name="Cho S."/>
            <person name="Li N."/>
            <person name="Huang Y."/>
            <person name="Bruford M.W."/>
            <person name="Zhan X."/>
            <person name="Dixon A."/>
            <person name="Bertelsen M.F."/>
            <person name="Derryberry E."/>
            <person name="Warren W."/>
            <person name="Wilson R.K."/>
            <person name="Li S."/>
            <person name="Ray D.A."/>
            <person name="Green R.E."/>
            <person name="O'Brien S.J."/>
            <person name="Griffin D."/>
            <person name="Johnson W.E."/>
            <person name="Haussler D."/>
            <person name="Ryder O.A."/>
            <person name="Willerslev E."/>
            <person name="Graves G.R."/>
            <person name="Alstrom P."/>
            <person name="Fjeldsa J."/>
            <person name="Mindell D.P."/>
            <person name="Edwards S.V."/>
            <person name="Braun E.L."/>
            <person name="Rahbek C."/>
            <person name="Burt D.W."/>
            <person name="Houde P."/>
            <person name="Zhang Y."/>
            <person name="Yang H."/>
            <person name="Wang J."/>
            <person name="Jarvis E.D."/>
            <person name="Gilbert M.T."/>
            <person name="Wang J."/>
        </authorList>
    </citation>
    <scope>NUCLEOTIDE SEQUENCE [LARGE SCALE GENOMIC DNA]</scope>
    <source>
        <strain evidence="3">BGI_N339</strain>
    </source>
</reference>
<feature type="non-terminal residue" evidence="3">
    <location>
        <position position="125"/>
    </location>
</feature>
<feature type="non-terminal residue" evidence="3">
    <location>
        <position position="1"/>
    </location>
</feature>
<sequence>RDDFVQIGKGATNNTFVIRTVNVGLTLLKVWDAEQSGIADNVPLPVQHAIFPELMDVLVGAVLCWSTSLISQKGEQHFSLPGVRSSSISTVLQVDSKTGVAAARDSGVVTVCYEIPRLLKTYREV</sequence>
<evidence type="ECO:0000313" key="4">
    <source>
        <dbReference type="Proteomes" id="UP000053149"/>
    </source>
</evidence>
<evidence type="ECO:0000259" key="1">
    <source>
        <dbReference type="Pfam" id="PF22959"/>
    </source>
</evidence>
<keyword evidence="4" id="KW-1185">Reference proteome</keyword>
<dbReference type="GO" id="GO:0005643">
    <property type="term" value="C:nuclear pore"/>
    <property type="evidence" value="ECO:0007669"/>
    <property type="project" value="TreeGrafter"/>
</dbReference>
<name>A0AAW3DF54_9AVES</name>
<dbReference type="PANTHER" id="PTHR23019:SF2">
    <property type="entry name" value="NUCLEAR PORE MEMBRANE GLYCOPROTEIN 210"/>
    <property type="match status" value="1"/>
</dbReference>
<feature type="domain" description="NUP210 Ig-like" evidence="1">
    <location>
        <begin position="1"/>
        <end position="46"/>
    </location>
</feature>
<comment type="caution">
    <text evidence="3">The sequence shown here is derived from an EMBL/GenBank/DDBJ whole genome shotgun (WGS) entry which is preliminary data.</text>
</comment>